<feature type="region of interest" description="Disordered" evidence="1">
    <location>
        <begin position="1"/>
        <end position="31"/>
    </location>
</feature>
<proteinExistence type="predicted"/>
<dbReference type="AlphaFoldDB" id="A0AA39R1F3"/>
<dbReference type="PANTHER" id="PTHR33099:SF7">
    <property type="entry name" value="MYND-TYPE DOMAIN-CONTAINING PROTEIN"/>
    <property type="match status" value="1"/>
</dbReference>
<accession>A0AA39R1F3</accession>
<keyword evidence="3" id="KW-1185">Reference proteome</keyword>
<evidence type="ECO:0000313" key="3">
    <source>
        <dbReference type="Proteomes" id="UP001166286"/>
    </source>
</evidence>
<organism evidence="2 3">
    <name type="scientific">Cladonia borealis</name>
    <dbReference type="NCBI Taxonomy" id="184061"/>
    <lineage>
        <taxon>Eukaryota</taxon>
        <taxon>Fungi</taxon>
        <taxon>Dikarya</taxon>
        <taxon>Ascomycota</taxon>
        <taxon>Pezizomycotina</taxon>
        <taxon>Lecanoromycetes</taxon>
        <taxon>OSLEUM clade</taxon>
        <taxon>Lecanoromycetidae</taxon>
        <taxon>Lecanorales</taxon>
        <taxon>Lecanorineae</taxon>
        <taxon>Cladoniaceae</taxon>
        <taxon>Cladonia</taxon>
    </lineage>
</organism>
<sequence length="630" mass="71090">MLLKYDPGEEDEDYEMEELEESEEDDEDDDADALDDIQCSLFEVLQDIEEVKTWASYGPIKYRLPITGLHLSRGGVVGLPLSSMDASRIKQHASQFGSKSNPSVDDNDLTCDLDSSQFELRNPAWHTAARMLALEATRTFAVGDATIQLRGLTLSGPSRPLTLWQDPNPDPAAFGSLMIILPSLHRGGDIKLTYGNETKQFSTDIASEFGHSFVAWFSDVRLELDPILSGYRLHVIYDLHSPLTQLGVNLSAFAISEEANAYQSMLEQWSRLREDVGNSNPLVAYILEDKEQDYKHGPLSYGRLNENHRQKAKYLKQQCLESKVCFWLARMFSSVDSRGYAESIFELGNISELDGTEVLEGNVYIDKEDVVEIGSFNCREENDSDYGERSSEYDDGLYHFKDWVFLLLPESQRMQFLAEHMSTRELRLWIACRTNSLHSSGSQSEGASHETSMEEQRKELAFMCQHVMSMERSKRRDHDDSWLPGPDDPAFSLVSESLVVATLVARQVSLFGSAVRKCPGKLSQAMWREIGKEFNDDDVLHGEYKDRLAVALSRIPTLTARYVILKSILSGYIGRTVKPDDDPLRLWARENIVSALSSLGHATEEDVKTLAAIEQQYGKDILKEGKVSDK</sequence>
<evidence type="ECO:0000313" key="2">
    <source>
        <dbReference type="EMBL" id="KAK0513137.1"/>
    </source>
</evidence>
<gene>
    <name evidence="2" type="ORF">JMJ35_004123</name>
</gene>
<dbReference type="Proteomes" id="UP001166286">
    <property type="component" value="Unassembled WGS sequence"/>
</dbReference>
<comment type="caution">
    <text evidence="2">The sequence shown here is derived from an EMBL/GenBank/DDBJ whole genome shotgun (WGS) entry which is preliminary data.</text>
</comment>
<name>A0AA39R1F3_9LECA</name>
<feature type="compositionally biased region" description="Acidic residues" evidence="1">
    <location>
        <begin position="8"/>
        <end position="31"/>
    </location>
</feature>
<dbReference type="PANTHER" id="PTHR33099">
    <property type="entry name" value="FE2OG DIOXYGENASE DOMAIN-CONTAINING PROTEIN"/>
    <property type="match status" value="1"/>
</dbReference>
<evidence type="ECO:0000256" key="1">
    <source>
        <dbReference type="SAM" id="MobiDB-lite"/>
    </source>
</evidence>
<reference evidence="2" key="1">
    <citation type="submission" date="2023-03" db="EMBL/GenBank/DDBJ databases">
        <title>Complete genome of Cladonia borealis.</title>
        <authorList>
            <person name="Park H."/>
        </authorList>
    </citation>
    <scope>NUCLEOTIDE SEQUENCE</scope>
    <source>
        <strain evidence="2">ANT050790</strain>
    </source>
</reference>
<protein>
    <submittedName>
        <fullName evidence="2">Uncharacterized protein</fullName>
    </submittedName>
</protein>
<dbReference type="EMBL" id="JAFEKC020000008">
    <property type="protein sequence ID" value="KAK0513137.1"/>
    <property type="molecule type" value="Genomic_DNA"/>
</dbReference>